<dbReference type="InterPro" id="IPR015943">
    <property type="entry name" value="WD40/YVTN_repeat-like_dom_sf"/>
</dbReference>
<evidence type="ECO:0000313" key="10">
    <source>
        <dbReference type="Proteomes" id="UP000001745"/>
    </source>
</evidence>
<name>B8MH36_TALSN</name>
<dbReference type="PROSITE" id="PS50082">
    <property type="entry name" value="WD_REPEATS_2"/>
    <property type="match status" value="1"/>
</dbReference>
<feature type="region of interest" description="Disordered" evidence="8">
    <location>
        <begin position="208"/>
        <end position="227"/>
    </location>
</feature>
<dbReference type="PANTHER" id="PTHR16288:SF0">
    <property type="entry name" value="TRNA (GUANINE-N(7)-)-METHYLTRANSFERASE NON-CATALYTIC SUBUNIT WDR4"/>
    <property type="match status" value="1"/>
</dbReference>
<keyword evidence="9" id="KW-0489">Methyltransferase</keyword>
<dbReference type="PROSITE" id="PS50294">
    <property type="entry name" value="WD_REPEATS_REGION"/>
    <property type="match status" value="1"/>
</dbReference>
<evidence type="ECO:0000256" key="2">
    <source>
        <dbReference type="ARBA" id="ARBA00022574"/>
    </source>
</evidence>
<dbReference type="InterPro" id="IPR028884">
    <property type="entry name" value="Trm82"/>
</dbReference>
<dbReference type="SMART" id="SM00320">
    <property type="entry name" value="WD40"/>
    <property type="match status" value="3"/>
</dbReference>
<comment type="function">
    <text evidence="6">Required for the formation of N(7)-methylguanine at position 46 (m7G46) in tRNA. In the complex, it is required to stabilize and induce conformational changes of the catalytic subunit.</text>
</comment>
<keyword evidence="4 6" id="KW-0677">Repeat</keyword>
<evidence type="ECO:0000256" key="8">
    <source>
        <dbReference type="SAM" id="MobiDB-lite"/>
    </source>
</evidence>
<dbReference type="InterPro" id="IPR036322">
    <property type="entry name" value="WD40_repeat_dom_sf"/>
</dbReference>
<dbReference type="eggNOG" id="KOG3914">
    <property type="taxonomic scope" value="Eukaryota"/>
</dbReference>
<dbReference type="InParanoid" id="B8MH36"/>
<comment type="similarity">
    <text evidence="6">Belongs to the WD repeat TRM82 family.</text>
</comment>
<comment type="pathway">
    <text evidence="6">tRNA modification; N(7)-methylguanine-tRNA biosynthesis.</text>
</comment>
<dbReference type="EMBL" id="EQ962656">
    <property type="protein sequence ID" value="EED16850.1"/>
    <property type="molecule type" value="Genomic_DNA"/>
</dbReference>
<keyword evidence="5 6" id="KW-0539">Nucleus</keyword>
<comment type="subcellular location">
    <subcellularLocation>
        <location evidence="1 6">Nucleus</location>
    </subcellularLocation>
</comment>
<dbReference type="PANTHER" id="PTHR16288">
    <property type="entry name" value="WD40 REPEAT PROTEIN 4"/>
    <property type="match status" value="1"/>
</dbReference>
<feature type="region of interest" description="Disordered" evidence="8">
    <location>
        <begin position="39"/>
        <end position="87"/>
    </location>
</feature>
<dbReference type="AlphaFoldDB" id="B8MH36"/>
<evidence type="ECO:0000256" key="3">
    <source>
        <dbReference type="ARBA" id="ARBA00022694"/>
    </source>
</evidence>
<dbReference type="OrthoDB" id="339900at2759"/>
<evidence type="ECO:0000256" key="5">
    <source>
        <dbReference type="ARBA" id="ARBA00023242"/>
    </source>
</evidence>
<keyword evidence="10" id="KW-1185">Reference proteome</keyword>
<keyword evidence="9" id="KW-0808">Transferase</keyword>
<evidence type="ECO:0000313" key="9">
    <source>
        <dbReference type="EMBL" id="EED16850.1"/>
    </source>
</evidence>
<dbReference type="SUPFAM" id="SSF50978">
    <property type="entry name" value="WD40 repeat-like"/>
    <property type="match status" value="1"/>
</dbReference>
<keyword evidence="3 6" id="KW-0819">tRNA processing</keyword>
<dbReference type="GeneID" id="8104608"/>
<evidence type="ECO:0000256" key="6">
    <source>
        <dbReference type="HAMAP-Rule" id="MF_03056"/>
    </source>
</evidence>
<dbReference type="GO" id="GO:0008168">
    <property type="term" value="F:methyltransferase activity"/>
    <property type="evidence" value="ECO:0007669"/>
    <property type="project" value="UniProtKB-KW"/>
</dbReference>
<dbReference type="HAMAP" id="MF_03056">
    <property type="entry name" value="TRM82"/>
    <property type="match status" value="1"/>
</dbReference>
<protein>
    <submittedName>
        <fullName evidence="9">tRNA methyltransferase, putative</fullName>
    </submittedName>
</protein>
<dbReference type="GO" id="GO:0106004">
    <property type="term" value="P:tRNA (guanine-N7)-methylation"/>
    <property type="evidence" value="ECO:0007669"/>
    <property type="project" value="UniProtKB-UniRule"/>
</dbReference>
<dbReference type="FunCoup" id="B8MH36">
    <property type="interactions" value="261"/>
</dbReference>
<proteinExistence type="inferred from homology"/>
<dbReference type="UniPathway" id="UPA00989"/>
<accession>B8MH36</accession>
<feature type="repeat" description="WD" evidence="7">
    <location>
        <begin position="281"/>
        <end position="323"/>
    </location>
</feature>
<dbReference type="RefSeq" id="XP_002484084.1">
    <property type="nucleotide sequence ID" value="XM_002484039.1"/>
</dbReference>
<organism evidence="9 10">
    <name type="scientific">Talaromyces stipitatus (strain ATCC 10500 / CBS 375.48 / QM 6759 / NRRL 1006)</name>
    <name type="common">Penicillium stipitatum</name>
    <dbReference type="NCBI Taxonomy" id="441959"/>
    <lineage>
        <taxon>Eukaryota</taxon>
        <taxon>Fungi</taxon>
        <taxon>Dikarya</taxon>
        <taxon>Ascomycota</taxon>
        <taxon>Pezizomycotina</taxon>
        <taxon>Eurotiomycetes</taxon>
        <taxon>Eurotiomycetidae</taxon>
        <taxon>Eurotiales</taxon>
        <taxon>Trichocomaceae</taxon>
        <taxon>Talaromyces</taxon>
        <taxon>Talaromyces sect. Talaromyces</taxon>
    </lineage>
</organism>
<sequence>MLSTAQYPFTCIRHIGGTIVASAGPNIYSFSASDGRKISTWPELKPNDSAKAGTNDDNTESSEGPPEKKRKLSSTGTEKDEQANGKDNKFSATWLSVPILVPSPSGRYVVAVTAEDKHVRVFELNSEGVLTESSDRPVPRRPCAVAFSSDGNTIICADKGGDVYSMPLLPGESGEFELVSRAKKPSKPAANPLVVHTKRNLDALRQQLRQKQAQDNTPANPTAKRDVLSGHVSTLTDMVYAVVPSSTSASGSHSYILTADRDEQIRVSRGPPQTHVIEAFCLGHESFISTLCIPPTLPHLLVSGGGDNSIFVWDWRNGQSLYKLSVLPEGKNQIVVRDIWAVKIAGNSSVAIFVALDGSRELLSFLLEDSGNILPQESIQASGNVLDLTYLDENNMIFVSIDSCHEPGSIKDWKKDSDESPVLVEGYTVKVKDGKLVLDSVANQAVNNINAQGTAKVLAGVDESSWPKSQKAFSERLYSLQNLRKRTTGDGR</sequence>
<dbReference type="PhylomeDB" id="B8MH36"/>
<feature type="compositionally biased region" description="Basic and acidic residues" evidence="8">
    <location>
        <begin position="77"/>
        <end position="87"/>
    </location>
</feature>
<dbReference type="Proteomes" id="UP000001745">
    <property type="component" value="Unassembled WGS sequence"/>
</dbReference>
<dbReference type="GO" id="GO:0043527">
    <property type="term" value="C:tRNA methyltransferase complex"/>
    <property type="evidence" value="ECO:0007669"/>
    <property type="project" value="TreeGrafter"/>
</dbReference>
<keyword evidence="2 6" id="KW-0853">WD repeat</keyword>
<dbReference type="HOGENOM" id="CLU_022082_0_0_1"/>
<dbReference type="Gene3D" id="2.130.10.10">
    <property type="entry name" value="YVTN repeat-like/Quinoprotein amine dehydrogenase"/>
    <property type="match status" value="2"/>
</dbReference>
<reference evidence="10" key="1">
    <citation type="journal article" date="2015" name="Genome Announc.">
        <title>Genome sequence of the AIDS-associated pathogen Penicillium marneffei (ATCC18224) and its near taxonomic relative Talaromyces stipitatus (ATCC10500).</title>
        <authorList>
            <person name="Nierman W.C."/>
            <person name="Fedorova-Abrams N.D."/>
            <person name="Andrianopoulos A."/>
        </authorList>
    </citation>
    <scope>NUCLEOTIDE SEQUENCE [LARGE SCALE GENOMIC DNA]</scope>
    <source>
        <strain evidence="10">ATCC 10500 / CBS 375.48 / QM 6759 / NRRL 1006</strain>
    </source>
</reference>
<dbReference type="GO" id="GO:0005829">
    <property type="term" value="C:cytosol"/>
    <property type="evidence" value="ECO:0007669"/>
    <property type="project" value="TreeGrafter"/>
</dbReference>
<dbReference type="VEuPathDB" id="FungiDB:TSTA_019120"/>
<evidence type="ECO:0000256" key="1">
    <source>
        <dbReference type="ARBA" id="ARBA00004123"/>
    </source>
</evidence>
<dbReference type="STRING" id="441959.B8MH36"/>
<evidence type="ECO:0000256" key="4">
    <source>
        <dbReference type="ARBA" id="ARBA00022737"/>
    </source>
</evidence>
<dbReference type="InterPro" id="IPR001680">
    <property type="entry name" value="WD40_rpt"/>
</dbReference>
<gene>
    <name evidence="9" type="ORF">TSTA_019120</name>
</gene>
<evidence type="ECO:0000256" key="7">
    <source>
        <dbReference type="PROSITE-ProRule" id="PRU00221"/>
    </source>
</evidence>
<dbReference type="OMA" id="SERCMPK"/>
<dbReference type="GO" id="GO:0005634">
    <property type="term" value="C:nucleus"/>
    <property type="evidence" value="ECO:0007669"/>
    <property type="project" value="UniProtKB-SubCell"/>
</dbReference>
<dbReference type="Pfam" id="PF00400">
    <property type="entry name" value="WD40"/>
    <property type="match status" value="1"/>
</dbReference>